<keyword evidence="17" id="KW-1133">Transmembrane helix</keyword>
<keyword evidence="12 17" id="KW-0472">Membrane</keyword>
<dbReference type="GeneID" id="100067131"/>
<evidence type="ECO:0000256" key="6">
    <source>
        <dbReference type="ARBA" id="ARBA00022723"/>
    </source>
</evidence>
<keyword evidence="8 16" id="KW-0492">Microsome</keyword>
<dbReference type="InterPro" id="IPR001128">
    <property type="entry name" value="Cyt_P450"/>
</dbReference>
<dbReference type="CTD" id="100067131"/>
<evidence type="ECO:0000256" key="1">
    <source>
        <dbReference type="ARBA" id="ARBA00001971"/>
    </source>
</evidence>
<evidence type="ECO:0000256" key="17">
    <source>
        <dbReference type="SAM" id="Phobius"/>
    </source>
</evidence>
<dbReference type="CDD" id="cd20650">
    <property type="entry name" value="CYP3A"/>
    <property type="match status" value="1"/>
</dbReference>
<evidence type="ECO:0000313" key="18">
    <source>
        <dbReference type="EMBL" id="ACN69111.1"/>
    </source>
</evidence>
<dbReference type="GO" id="GO:0016712">
    <property type="term" value="F:oxidoreductase activity, acting on paired donors, with incorporation or reduction of molecular oxygen, reduced flavin or flavoprotein as one donor, and incorporation of one atom of oxygen"/>
    <property type="evidence" value="ECO:0007669"/>
    <property type="project" value="UniProtKB-EC"/>
</dbReference>
<keyword evidence="6 14" id="KW-0479">Metal-binding</keyword>
<dbReference type="SUPFAM" id="SSF48264">
    <property type="entry name" value="Cytochrome P450"/>
    <property type="match status" value="1"/>
</dbReference>
<dbReference type="PROSITE" id="PS00086">
    <property type="entry name" value="CYTOCHROME_P450"/>
    <property type="match status" value="1"/>
</dbReference>
<evidence type="ECO:0000256" key="13">
    <source>
        <dbReference type="ARBA" id="ARBA00037347"/>
    </source>
</evidence>
<dbReference type="GO" id="GO:0020037">
    <property type="term" value="F:heme binding"/>
    <property type="evidence" value="ECO:0007669"/>
    <property type="project" value="UniProtKB-UniRule"/>
</dbReference>
<evidence type="ECO:0000256" key="8">
    <source>
        <dbReference type="ARBA" id="ARBA00022848"/>
    </source>
</evidence>
<keyword evidence="11 15" id="KW-0503">Monooxygenase</keyword>
<dbReference type="GO" id="GO:0005789">
    <property type="term" value="C:endoplasmic reticulum membrane"/>
    <property type="evidence" value="ECO:0007669"/>
    <property type="project" value="UniProtKB-SubCell"/>
</dbReference>
<evidence type="ECO:0000256" key="4">
    <source>
        <dbReference type="ARBA" id="ARBA00010617"/>
    </source>
</evidence>
<proteinExistence type="evidence at transcript level"/>
<dbReference type="InterPro" id="IPR017972">
    <property type="entry name" value="Cyt_P450_CS"/>
</dbReference>
<dbReference type="EC" id="1.14.14.-" evidence="16"/>
<keyword evidence="9 15" id="KW-0560">Oxidoreductase</keyword>
<organism evidence="18">
    <name type="scientific">Equus caballus</name>
    <name type="common">Horse</name>
    <dbReference type="NCBI Taxonomy" id="9796"/>
    <lineage>
        <taxon>Eukaryota</taxon>
        <taxon>Metazoa</taxon>
        <taxon>Chordata</taxon>
        <taxon>Craniata</taxon>
        <taxon>Vertebrata</taxon>
        <taxon>Euteleostomi</taxon>
        <taxon>Mammalia</taxon>
        <taxon>Eutheria</taxon>
        <taxon>Laurasiatheria</taxon>
        <taxon>Perissodactyla</taxon>
        <taxon>Equidae</taxon>
        <taxon>Equus</taxon>
    </lineage>
</organism>
<dbReference type="Pfam" id="PF00067">
    <property type="entry name" value="p450"/>
    <property type="match status" value="1"/>
</dbReference>
<dbReference type="PANTHER" id="PTHR24302">
    <property type="entry name" value="CYTOCHROME P450 FAMILY 3"/>
    <property type="match status" value="1"/>
</dbReference>
<reference evidence="18" key="1">
    <citation type="submission" date="2009-02" db="EMBL/GenBank/DDBJ databases">
        <title>Characterization of Equine Liver Cytochrome P450 3A Enzymes.</title>
        <authorList>
            <person name="Knych H.K."/>
            <person name="Stanley S.D."/>
        </authorList>
    </citation>
    <scope>NUCLEOTIDE SEQUENCE</scope>
</reference>
<evidence type="ECO:0000256" key="15">
    <source>
        <dbReference type="RuleBase" id="RU000461"/>
    </source>
</evidence>
<evidence type="ECO:0000256" key="10">
    <source>
        <dbReference type="ARBA" id="ARBA00023004"/>
    </source>
</evidence>
<dbReference type="PRINTS" id="PR00464">
    <property type="entry name" value="EP450II"/>
</dbReference>
<evidence type="ECO:0000256" key="14">
    <source>
        <dbReference type="PIRSR" id="PIRSR602402-1"/>
    </source>
</evidence>
<dbReference type="InterPro" id="IPR002402">
    <property type="entry name" value="Cyt_P450_E_grp-II"/>
</dbReference>
<dbReference type="PRINTS" id="PR00385">
    <property type="entry name" value="P450"/>
</dbReference>
<protein>
    <recommendedName>
        <fullName evidence="16">Cytochrome P450 3A</fullName>
        <ecNumber evidence="16">1.14.14.-</ecNumber>
    </recommendedName>
</protein>
<feature type="binding site" description="axial binding residue" evidence="14">
    <location>
        <position position="442"/>
    </location>
    <ligand>
        <name>heme</name>
        <dbReference type="ChEBI" id="CHEBI:30413"/>
    </ligand>
    <ligandPart>
        <name>Fe</name>
        <dbReference type="ChEBI" id="CHEBI:18248"/>
    </ligandPart>
</feature>
<keyword evidence="10 14" id="KW-0408">Iron</keyword>
<dbReference type="PANTHER" id="PTHR24302:SF38">
    <property type="entry name" value="CYTOCHROME P450 3A5"/>
    <property type="match status" value="1"/>
</dbReference>
<keyword evidence="7 16" id="KW-0256">Endoplasmic reticulum</keyword>
<evidence type="ECO:0000256" key="5">
    <source>
        <dbReference type="ARBA" id="ARBA00022617"/>
    </source>
</evidence>
<comment type="similarity">
    <text evidence="4 15">Belongs to the cytochrome P450 family.</text>
</comment>
<feature type="transmembrane region" description="Helical" evidence="17">
    <location>
        <begin position="12"/>
        <end position="33"/>
    </location>
</feature>
<accession>C9WMG3</accession>
<dbReference type="GO" id="GO:0005506">
    <property type="term" value="F:iron ion binding"/>
    <property type="evidence" value="ECO:0007669"/>
    <property type="project" value="UniProtKB-UniRule"/>
</dbReference>
<dbReference type="InterPro" id="IPR036396">
    <property type="entry name" value="Cyt_P450_sf"/>
</dbReference>
<dbReference type="InterPro" id="IPR050705">
    <property type="entry name" value="Cytochrome_P450_3A"/>
</dbReference>
<dbReference type="PRINTS" id="PR01689">
    <property type="entry name" value="EP450IICYP3A"/>
</dbReference>
<name>C9WMG3_HORSE</name>
<keyword evidence="5 14" id="KW-0349">Heme</keyword>
<dbReference type="InterPro" id="IPR008072">
    <property type="entry name" value="Cyt_P450_E_CYP3A"/>
</dbReference>
<comment type="catalytic activity">
    <reaction evidence="16">
        <text>an organic molecule + reduced [NADPH--hemoprotein reductase] + O2 = an alcohol + oxidized [NADPH--hemoprotein reductase] + H2O + H(+)</text>
        <dbReference type="Rhea" id="RHEA:17149"/>
        <dbReference type="Rhea" id="RHEA-COMP:11964"/>
        <dbReference type="Rhea" id="RHEA-COMP:11965"/>
        <dbReference type="ChEBI" id="CHEBI:15377"/>
        <dbReference type="ChEBI" id="CHEBI:15378"/>
        <dbReference type="ChEBI" id="CHEBI:15379"/>
        <dbReference type="ChEBI" id="CHEBI:30879"/>
        <dbReference type="ChEBI" id="CHEBI:57618"/>
        <dbReference type="ChEBI" id="CHEBI:58210"/>
        <dbReference type="ChEBI" id="CHEBI:142491"/>
        <dbReference type="EC" id="1.14.14.1"/>
    </reaction>
</comment>
<keyword evidence="17" id="KW-0812">Transmembrane</keyword>
<dbReference type="Gene3D" id="1.10.630.10">
    <property type="entry name" value="Cytochrome P450"/>
    <property type="match status" value="1"/>
</dbReference>
<comment type="subcellular location">
    <subcellularLocation>
        <location evidence="3 16">Endoplasmic reticulum membrane</location>
        <topology evidence="3">Peripheral membrane protein</topology>
    </subcellularLocation>
    <subcellularLocation>
        <location evidence="2 16">Microsome membrane</location>
        <topology evidence="2">Peripheral membrane protein</topology>
    </subcellularLocation>
</comment>
<feature type="transmembrane region" description="Helical" evidence="17">
    <location>
        <begin position="300"/>
        <end position="326"/>
    </location>
</feature>
<gene>
    <name evidence="18" type="primary">CYP3A96</name>
</gene>
<dbReference type="EMBL" id="FJ755695">
    <property type="protein sequence ID" value="ACN69111.1"/>
    <property type="molecule type" value="mRNA"/>
</dbReference>
<evidence type="ECO:0000256" key="9">
    <source>
        <dbReference type="ARBA" id="ARBA00023002"/>
    </source>
</evidence>
<evidence type="ECO:0000256" key="11">
    <source>
        <dbReference type="ARBA" id="ARBA00023033"/>
    </source>
</evidence>
<evidence type="ECO:0000256" key="2">
    <source>
        <dbReference type="ARBA" id="ARBA00004174"/>
    </source>
</evidence>
<dbReference type="FunFam" id="1.10.630.10:FF:000096">
    <property type="entry name" value="Cytochrome P450 3A4"/>
    <property type="match status" value="1"/>
</dbReference>
<comment type="function">
    <text evidence="13 16">Cytochromes P450 are a group of heme-thiolate monooxygenases. In liver microsomes, this enzyme is involved in an NADPH-dependent electron transport pathway. It oxidizes a variety of structurally unrelated compounds, including steroids, fatty acids, and xenobiotics.</text>
</comment>
<evidence type="ECO:0000256" key="16">
    <source>
        <dbReference type="RuleBase" id="RU368049"/>
    </source>
</evidence>
<evidence type="ECO:0000256" key="3">
    <source>
        <dbReference type="ARBA" id="ARBA00004406"/>
    </source>
</evidence>
<dbReference type="KEGG" id="ecb:100067131"/>
<dbReference type="OrthoDB" id="1470350at2759"/>
<dbReference type="PeptideAtlas" id="C9WMG3"/>
<sequence length="503" mass="57612">MDLIPSFSVETWVLLATSLALLYLYGIYTHGLFKKLGIPGPKPLPFLGTLLGYRKGFGGFDTECLKKYRKMWGFYDGRQPVLAITDPDLIKTVLVKECYSVFTNRRSFGPVGFMKNAISISEDEQWKRIRTLLSPTFTSGKLKEMFPIIGQYGDVLVRNLKKEAEKGKPIALKDIFGAYSMDVITSTSFGVNIDSLNNPQDPFVENTKKLLRFDFLDPFILSITIFPFLNPVFELLNIFLFPKSVTDFFTKSVKGIKESRLKDKEKQRVDFLQLMINSQNSKEMDTHKALSDLELVAQSIIFIFAGYEPSAVLFFLFCIFWPLTLMSSRSCRRRLMQLPPIWHLPTYDALVQMEYLDMVLNESLRLFPVAGRIERTCKKDVELGGVFIPKGTVVMVPSFVLHRDTELWPQPEEFHPERFSKENKDSINLYIYMPFGNGPRNCIGMRFVLMNMKVAVVRVLQNFSFNPCKETQIPLKLVTYGFFHPEKPIVLKVESRAGTVSGA</sequence>
<evidence type="ECO:0000256" key="12">
    <source>
        <dbReference type="ARBA" id="ARBA00023136"/>
    </source>
</evidence>
<dbReference type="AlphaFoldDB" id="C9WMG3"/>
<feature type="transmembrane region" description="Helical" evidence="17">
    <location>
        <begin position="219"/>
        <end position="241"/>
    </location>
</feature>
<comment type="cofactor">
    <cofactor evidence="1 14 16">
        <name>heme</name>
        <dbReference type="ChEBI" id="CHEBI:30413"/>
    </cofactor>
</comment>
<evidence type="ECO:0000256" key="7">
    <source>
        <dbReference type="ARBA" id="ARBA00022824"/>
    </source>
</evidence>